<organism evidence="5">
    <name type="scientific">Rhodococcus sp. T104</name>
    <dbReference type="NCBI Taxonomy" id="230533"/>
    <lineage>
        <taxon>Bacteria</taxon>
        <taxon>Bacillati</taxon>
        <taxon>Actinomycetota</taxon>
        <taxon>Actinomycetes</taxon>
        <taxon>Mycobacteriales</taxon>
        <taxon>Nocardiaceae</taxon>
        <taxon>Rhodococcus</taxon>
    </lineage>
</organism>
<evidence type="ECO:0000256" key="2">
    <source>
        <dbReference type="ARBA" id="ARBA00022898"/>
    </source>
</evidence>
<dbReference type="Gene3D" id="3.40.640.10">
    <property type="entry name" value="Type I PLP-dependent aspartate aminotransferase-like (Major domain)"/>
    <property type="match status" value="1"/>
</dbReference>
<evidence type="ECO:0000256" key="1">
    <source>
        <dbReference type="ARBA" id="ARBA00008954"/>
    </source>
</evidence>
<keyword evidence="2 3" id="KW-0663">Pyridoxal phosphate</keyword>
<dbReference type="InterPro" id="IPR049704">
    <property type="entry name" value="Aminotrans_3_PPA_site"/>
</dbReference>
<accession>B6VJJ5</accession>
<dbReference type="Pfam" id="PF00202">
    <property type="entry name" value="Aminotran_3"/>
    <property type="match status" value="1"/>
</dbReference>
<evidence type="ECO:0000313" key="5">
    <source>
        <dbReference type="EMBL" id="ACJ12451.1"/>
    </source>
</evidence>
<feature type="region of interest" description="Disordered" evidence="4">
    <location>
        <begin position="451"/>
        <end position="476"/>
    </location>
</feature>
<comment type="similarity">
    <text evidence="1 3">Belongs to the class-III pyridoxal-phosphate-dependent aminotransferase family.</text>
</comment>
<sequence>MQQDSIAKPKLTEIVALNTLDADKLSSLDSQTRDLVERRQRVMGPAYRLSYEEPFQPVRAQGTKIIDVYGHEYLDAYNNVASVGHNHPHVVDAVCRQLRLINTNTRYLQRDIVEYAENLVSTHDSALDSVMFTCTGSEANDLAVRIARTVTGGTGVIVSEYAYHGCTRDVASWSPSSGTGTVLGSDVRLVPPPDTFRANHADAETKFLDSLQAQIDDLNRRGVQLAAFIVDSMFSSDGIHPDPGVLKAAIELVHRAGGLLISDEVQSGFGRTGEAMWGYQRSNLVADLVTMGKPMGNGMPIGGVVAKSSLLEKFSRETAYFNTFGGENAPVAAAQAVLEVIRDENLIANAHDKGGQLVTGIREILNRHNFAADVRGAGLYIGVEFVSDLDTAIPDTETTLAFVNGLRQHRVLTSTAGTYGNVIKVRPPLVLSQSDTDRLLTEFDNVARELRQSARPATGPATDSPSDQNPSGNGLGDVAVREELRRLIVEELRGLIGQNHG</sequence>
<dbReference type="InterPro" id="IPR015424">
    <property type="entry name" value="PyrdxlP-dep_Trfase"/>
</dbReference>
<evidence type="ECO:0000256" key="3">
    <source>
        <dbReference type="RuleBase" id="RU003560"/>
    </source>
</evidence>
<name>B6VJJ5_9NOCA</name>
<keyword evidence="5" id="KW-0032">Aminotransferase</keyword>
<dbReference type="GO" id="GO:0030170">
    <property type="term" value="F:pyridoxal phosphate binding"/>
    <property type="evidence" value="ECO:0007669"/>
    <property type="project" value="InterPro"/>
</dbReference>
<reference evidence="5" key="1">
    <citation type="submission" date="2008-10" db="EMBL/GenBank/DDBJ databases">
        <title>Functional identification of cinnamic acid operon in Rhodococcus sp. strain T104.</title>
        <authorList>
            <person name="Shin S."/>
            <person name="Choi K.Y."/>
            <person name="Kim E."/>
        </authorList>
    </citation>
    <scope>NUCLEOTIDE SEQUENCE</scope>
    <source>
        <strain evidence="5">T104</strain>
    </source>
</reference>
<keyword evidence="5" id="KW-0808">Transferase</keyword>
<protein>
    <submittedName>
        <fullName evidence="5">Aminotransferase class III</fullName>
    </submittedName>
</protein>
<dbReference type="PROSITE" id="PS00600">
    <property type="entry name" value="AA_TRANSFER_CLASS_3"/>
    <property type="match status" value="1"/>
</dbReference>
<dbReference type="PANTHER" id="PTHR45688:SF13">
    <property type="entry name" value="ALANINE--GLYOXYLATE AMINOTRANSFERASE 2-LIKE"/>
    <property type="match status" value="1"/>
</dbReference>
<dbReference type="EMBL" id="FJ418564">
    <property type="protein sequence ID" value="ACJ12451.1"/>
    <property type="molecule type" value="Genomic_DNA"/>
</dbReference>
<dbReference type="InterPro" id="IPR015421">
    <property type="entry name" value="PyrdxlP-dep_Trfase_major"/>
</dbReference>
<feature type="compositionally biased region" description="Polar residues" evidence="4">
    <location>
        <begin position="461"/>
        <end position="472"/>
    </location>
</feature>
<dbReference type="AlphaFoldDB" id="B6VJJ5"/>
<evidence type="ECO:0000256" key="4">
    <source>
        <dbReference type="SAM" id="MobiDB-lite"/>
    </source>
</evidence>
<dbReference type="CDD" id="cd00610">
    <property type="entry name" value="OAT_like"/>
    <property type="match status" value="1"/>
</dbReference>
<dbReference type="InterPro" id="IPR005814">
    <property type="entry name" value="Aminotrans_3"/>
</dbReference>
<dbReference type="SUPFAM" id="SSF53383">
    <property type="entry name" value="PLP-dependent transferases"/>
    <property type="match status" value="1"/>
</dbReference>
<dbReference type="GO" id="GO:0008483">
    <property type="term" value="F:transaminase activity"/>
    <property type="evidence" value="ECO:0007669"/>
    <property type="project" value="UniProtKB-KW"/>
</dbReference>
<dbReference type="Gene3D" id="3.90.1150.10">
    <property type="entry name" value="Aspartate Aminotransferase, domain 1"/>
    <property type="match status" value="1"/>
</dbReference>
<proteinExistence type="inferred from homology"/>
<dbReference type="PANTHER" id="PTHR45688">
    <property type="match status" value="1"/>
</dbReference>
<dbReference type="InterPro" id="IPR015422">
    <property type="entry name" value="PyrdxlP-dep_Trfase_small"/>
</dbReference>